<evidence type="ECO:0000256" key="7">
    <source>
        <dbReference type="SAM" id="MobiDB-lite"/>
    </source>
</evidence>
<dbReference type="GO" id="GO:0005634">
    <property type="term" value="C:nucleus"/>
    <property type="evidence" value="ECO:0007669"/>
    <property type="project" value="UniProtKB-SubCell"/>
</dbReference>
<comment type="similarity">
    <text evidence="2">Belongs to the CENP-C/MIF2 family.</text>
</comment>
<sequence>MQAVAKHDQARRCWVAFFSHACRSCVFKCVFLNSIHRPATMPTSARKSSVGVARRGPIKAHLPYRGDQSEVGKKTGLTIPQVERHSDGFEPFEEVLRRMDGLAPPKPKRKKSIAPVVNPEYDEEDGEMSMQLDSPVNNLASMRPPSTPATVKRVGSTSRPVARTSDVDFDRIPSPKVRSQSRASYGAGPSSLSKSVSRRDVEPESDSPDEGGGYDDGGQDNADLDVDDGNGGGFDFDDYGPQESSPSSRRTPKQTSFTQMDQDDDEEEGEEEDEPPEETPTKNKRDKGKGRAVEVEEEEQDDEDVEDDIANGLEDVDQEQFSDDEEEEEEPEVRPKGKKVRLSEAKPRTETRSRGKKENKPYREGVRKSAREHYKPLEWWRGEKLVYGRSEDRGSKILVPQIREIVRIPKEVPLPLGTLGKRKRRARSKSAKDASATPAPAPAVALNPEEGWDEDTPDSCPVLVYGADNLEPVTRRIAWTAKMVKTRPAANADWSFDKIFGDGDFLAAGHLVIPPHGRKPSKASKDNTYVFYVVEGAVNLKIHDTSLILATGGMFMVPRGNTYFIENISNRDAKLFFTQARKVAASQEEVENEARQAAAKRALRSSSAGPMGTPGQANGRARSRTAPVARAASTKILSLIARINVLTCCGCDKITTFGFPSSQSSPRHQLSSRTKGDQRQFTLTQATVTLHFLFLQTRNHW</sequence>
<keyword evidence="3" id="KW-0238">DNA-binding</keyword>
<dbReference type="GO" id="GO:0051315">
    <property type="term" value="P:attachment of mitotic spindle microtubules to kinetochore"/>
    <property type="evidence" value="ECO:0007669"/>
    <property type="project" value="TreeGrafter"/>
</dbReference>
<feature type="compositionally biased region" description="Acidic residues" evidence="7">
    <location>
        <begin position="295"/>
        <end position="331"/>
    </location>
</feature>
<reference evidence="9 10" key="1">
    <citation type="journal article" date="2008" name="Nature">
        <title>The genome of Laccaria bicolor provides insights into mycorrhizal symbiosis.</title>
        <authorList>
            <person name="Martin F."/>
            <person name="Aerts A."/>
            <person name="Ahren D."/>
            <person name="Brun A."/>
            <person name="Danchin E.G.J."/>
            <person name="Duchaussoy F."/>
            <person name="Gibon J."/>
            <person name="Kohler A."/>
            <person name="Lindquist E."/>
            <person name="Pereda V."/>
            <person name="Salamov A."/>
            <person name="Shapiro H.J."/>
            <person name="Wuyts J."/>
            <person name="Blaudez D."/>
            <person name="Buee M."/>
            <person name="Brokstein P."/>
            <person name="Canbaeck B."/>
            <person name="Cohen D."/>
            <person name="Courty P.E."/>
            <person name="Coutinho P.M."/>
            <person name="Delaruelle C."/>
            <person name="Detter J.C."/>
            <person name="Deveau A."/>
            <person name="DiFazio S."/>
            <person name="Duplessis S."/>
            <person name="Fraissinet-Tachet L."/>
            <person name="Lucic E."/>
            <person name="Frey-Klett P."/>
            <person name="Fourrey C."/>
            <person name="Feussner I."/>
            <person name="Gay G."/>
            <person name="Grimwood J."/>
            <person name="Hoegger P.J."/>
            <person name="Jain P."/>
            <person name="Kilaru S."/>
            <person name="Labbe J."/>
            <person name="Lin Y.C."/>
            <person name="Legue V."/>
            <person name="Le Tacon F."/>
            <person name="Marmeisse R."/>
            <person name="Melayah D."/>
            <person name="Montanini B."/>
            <person name="Muratet M."/>
            <person name="Nehls U."/>
            <person name="Niculita-Hirzel H."/>
            <person name="Oudot-Le Secq M.P."/>
            <person name="Peter M."/>
            <person name="Quesneville H."/>
            <person name="Rajashekar B."/>
            <person name="Reich M."/>
            <person name="Rouhier N."/>
            <person name="Schmutz J."/>
            <person name="Yin T."/>
            <person name="Chalot M."/>
            <person name="Henrissat B."/>
            <person name="Kuees U."/>
            <person name="Lucas S."/>
            <person name="Van de Peer Y."/>
            <person name="Podila G.K."/>
            <person name="Polle A."/>
            <person name="Pukkila P.J."/>
            <person name="Richardson P.M."/>
            <person name="Rouze P."/>
            <person name="Sanders I.R."/>
            <person name="Stajich J.E."/>
            <person name="Tunlid A."/>
            <person name="Tuskan G."/>
            <person name="Grigoriev I.V."/>
        </authorList>
    </citation>
    <scope>NUCLEOTIDE SEQUENCE [LARGE SCALE GENOMIC DNA]</scope>
    <source>
        <strain evidence="10">S238N-H82 / ATCC MYA-4686</strain>
    </source>
</reference>
<protein>
    <recommendedName>
        <fullName evidence="6">CENP-C homolog</fullName>
    </recommendedName>
</protein>
<dbReference type="PANTHER" id="PTHR16684">
    <property type="entry name" value="CENTROMERE PROTEIN C"/>
    <property type="match status" value="1"/>
</dbReference>
<dbReference type="GO" id="GO:0051455">
    <property type="term" value="P:spindle attachment to meiosis I kinetochore"/>
    <property type="evidence" value="ECO:0007669"/>
    <property type="project" value="TreeGrafter"/>
</dbReference>
<dbReference type="KEGG" id="lbc:LACBIDRAFT_307469"/>
<feature type="compositionally biased region" description="Acidic residues" evidence="7">
    <location>
        <begin position="261"/>
        <end position="277"/>
    </location>
</feature>
<dbReference type="GO" id="GO:0000776">
    <property type="term" value="C:kinetochore"/>
    <property type="evidence" value="ECO:0007669"/>
    <property type="project" value="InterPro"/>
</dbReference>
<dbReference type="InterPro" id="IPR014710">
    <property type="entry name" value="RmlC-like_jellyroll"/>
</dbReference>
<evidence type="ECO:0000256" key="5">
    <source>
        <dbReference type="ARBA" id="ARBA00057947"/>
    </source>
</evidence>
<dbReference type="InterPro" id="IPR025974">
    <property type="entry name" value="Mif2/CENP-C_cupin"/>
</dbReference>
<comment type="function">
    <text evidence="5">Component of the kinetochore, a multiprotein complex that assembles on centromeric DNA and attaches chromosomes to spindle microtubules, mediating chromosome segregation and sister chromatid segregation during meiosis and mitosis. Component of the inner kinetochore constitutive centromere-associated network (CCAN), which serves as a structural platform for outer kinetochore assembly.</text>
</comment>
<dbReference type="FunFam" id="2.60.120.10:FF:000033">
    <property type="entry name" value="Centromere protein C 1"/>
    <property type="match status" value="1"/>
</dbReference>
<dbReference type="STRING" id="486041.B0DQ82"/>
<name>B0DQ82_LACBS</name>
<feature type="compositionally biased region" description="Polar residues" evidence="7">
    <location>
        <begin position="242"/>
        <end position="260"/>
    </location>
</feature>
<dbReference type="GO" id="GO:0051382">
    <property type="term" value="P:kinetochore assembly"/>
    <property type="evidence" value="ECO:0007669"/>
    <property type="project" value="InterPro"/>
</dbReference>
<dbReference type="AlphaFoldDB" id="B0DQ82"/>
<dbReference type="OrthoDB" id="1939643at2759"/>
<keyword evidence="4" id="KW-0539">Nucleus</keyword>
<feature type="compositionally biased region" description="Polar residues" evidence="7">
    <location>
        <begin position="131"/>
        <end position="140"/>
    </location>
</feature>
<dbReference type="PANTHER" id="PTHR16684:SF11">
    <property type="entry name" value="CENTROMERE PROTEIN C"/>
    <property type="match status" value="1"/>
</dbReference>
<keyword evidence="10" id="KW-1185">Reference proteome</keyword>
<evidence type="ECO:0000313" key="10">
    <source>
        <dbReference type="Proteomes" id="UP000001194"/>
    </source>
</evidence>
<feature type="compositionally biased region" description="Basic residues" evidence="7">
    <location>
        <begin position="420"/>
        <end position="429"/>
    </location>
</feature>
<accession>B0DQ82</accession>
<feature type="compositionally biased region" description="Basic and acidic residues" evidence="7">
    <location>
        <begin position="279"/>
        <end position="294"/>
    </location>
</feature>
<evidence type="ECO:0000259" key="8">
    <source>
        <dbReference type="Pfam" id="PF11699"/>
    </source>
</evidence>
<dbReference type="CDD" id="cd06993">
    <property type="entry name" value="cupin_CENP-C_C"/>
    <property type="match status" value="1"/>
</dbReference>
<feature type="domain" description="Mif2/CENP-C cupin" evidence="8">
    <location>
        <begin position="495"/>
        <end position="579"/>
    </location>
</feature>
<dbReference type="Proteomes" id="UP000001194">
    <property type="component" value="Unassembled WGS sequence"/>
</dbReference>
<dbReference type="InterPro" id="IPR028386">
    <property type="entry name" value="CENP-C/Mif2/cnp3"/>
</dbReference>
<dbReference type="EMBL" id="DS547125">
    <property type="protein sequence ID" value="EDR03248.1"/>
    <property type="molecule type" value="Genomic_DNA"/>
</dbReference>
<evidence type="ECO:0000256" key="4">
    <source>
        <dbReference type="ARBA" id="ARBA00023242"/>
    </source>
</evidence>
<feature type="region of interest" description="Disordered" evidence="7">
    <location>
        <begin position="599"/>
        <end position="626"/>
    </location>
</feature>
<feature type="compositionally biased region" description="Low complexity" evidence="7">
    <location>
        <begin position="433"/>
        <end position="445"/>
    </location>
</feature>
<dbReference type="GeneID" id="6081770"/>
<comment type="subcellular location">
    <subcellularLocation>
        <location evidence="1">Nucleus</location>
    </subcellularLocation>
</comment>
<evidence type="ECO:0000256" key="1">
    <source>
        <dbReference type="ARBA" id="ARBA00004123"/>
    </source>
</evidence>
<gene>
    <name evidence="9" type="ORF">LACBIDRAFT_307469</name>
</gene>
<dbReference type="Gene3D" id="2.60.120.10">
    <property type="entry name" value="Jelly Rolls"/>
    <property type="match status" value="1"/>
</dbReference>
<evidence type="ECO:0000256" key="2">
    <source>
        <dbReference type="ARBA" id="ARBA00010291"/>
    </source>
</evidence>
<dbReference type="HOGENOM" id="CLU_022335_0_0_1"/>
<dbReference type="InterPro" id="IPR011051">
    <property type="entry name" value="RmlC_Cupin_sf"/>
</dbReference>
<feature type="compositionally biased region" description="Basic and acidic residues" evidence="7">
    <location>
        <begin position="341"/>
        <end position="369"/>
    </location>
</feature>
<feature type="region of interest" description="Disordered" evidence="7">
    <location>
        <begin position="102"/>
        <end position="369"/>
    </location>
</feature>
<feature type="compositionally biased region" description="Low complexity" evidence="7">
    <location>
        <begin position="599"/>
        <end position="608"/>
    </location>
</feature>
<organism evidence="10">
    <name type="scientific">Laccaria bicolor (strain S238N-H82 / ATCC MYA-4686)</name>
    <name type="common">Bicoloured deceiver</name>
    <name type="synonym">Laccaria laccata var. bicolor</name>
    <dbReference type="NCBI Taxonomy" id="486041"/>
    <lineage>
        <taxon>Eukaryota</taxon>
        <taxon>Fungi</taxon>
        <taxon>Dikarya</taxon>
        <taxon>Basidiomycota</taxon>
        <taxon>Agaricomycotina</taxon>
        <taxon>Agaricomycetes</taxon>
        <taxon>Agaricomycetidae</taxon>
        <taxon>Agaricales</taxon>
        <taxon>Agaricineae</taxon>
        <taxon>Hydnangiaceae</taxon>
        <taxon>Laccaria</taxon>
    </lineage>
</organism>
<evidence type="ECO:0000256" key="3">
    <source>
        <dbReference type="ARBA" id="ARBA00023125"/>
    </source>
</evidence>
<evidence type="ECO:0000313" key="9">
    <source>
        <dbReference type="EMBL" id="EDR03248.1"/>
    </source>
</evidence>
<dbReference type="RefSeq" id="XP_001886044.1">
    <property type="nucleotide sequence ID" value="XM_001886009.1"/>
</dbReference>
<proteinExistence type="inferred from homology"/>
<evidence type="ECO:0000256" key="6">
    <source>
        <dbReference type="ARBA" id="ARBA00075033"/>
    </source>
</evidence>
<feature type="region of interest" description="Disordered" evidence="7">
    <location>
        <begin position="419"/>
        <end position="455"/>
    </location>
</feature>
<dbReference type="GO" id="GO:0019237">
    <property type="term" value="F:centromeric DNA binding"/>
    <property type="evidence" value="ECO:0007669"/>
    <property type="project" value="InterPro"/>
</dbReference>
<dbReference type="InParanoid" id="B0DQ82"/>
<dbReference type="SUPFAM" id="SSF51182">
    <property type="entry name" value="RmlC-like cupins"/>
    <property type="match status" value="1"/>
</dbReference>
<feature type="compositionally biased region" description="Acidic residues" evidence="7">
    <location>
        <begin position="203"/>
        <end position="213"/>
    </location>
</feature>
<dbReference type="Pfam" id="PF11699">
    <property type="entry name" value="CENP-C_C"/>
    <property type="match status" value="1"/>
</dbReference>